<evidence type="ECO:0000256" key="1">
    <source>
        <dbReference type="ARBA" id="ARBA00004141"/>
    </source>
</evidence>
<gene>
    <name evidence="8" type="ORF">MBAV_000653</name>
</gene>
<dbReference type="GO" id="GO:0016020">
    <property type="term" value="C:membrane"/>
    <property type="evidence" value="ECO:0007669"/>
    <property type="project" value="UniProtKB-SubCell"/>
</dbReference>
<keyword evidence="9" id="KW-1185">Reference proteome</keyword>
<accession>A0A0F3GZ17</accession>
<evidence type="ECO:0000259" key="7">
    <source>
        <dbReference type="Pfam" id="PF05140"/>
    </source>
</evidence>
<keyword evidence="4 6" id="KW-1133">Transmembrane helix</keyword>
<evidence type="ECO:0000256" key="2">
    <source>
        <dbReference type="ARBA" id="ARBA00022692"/>
    </source>
</evidence>
<dbReference type="PANTHER" id="PTHR31566:SF0">
    <property type="entry name" value="CYTOCHROME C BIOGENESIS PROTEIN CCS1, CHLOROPLASTIC"/>
    <property type="match status" value="1"/>
</dbReference>
<organism evidence="8 9">
    <name type="scientific">Candidatus Magnetobacterium bavaricum</name>
    <dbReference type="NCBI Taxonomy" id="29290"/>
    <lineage>
        <taxon>Bacteria</taxon>
        <taxon>Pseudomonadati</taxon>
        <taxon>Nitrospirota</taxon>
        <taxon>Thermodesulfovibrionia</taxon>
        <taxon>Thermodesulfovibrionales</taxon>
        <taxon>Candidatus Magnetobacteriaceae</taxon>
        <taxon>Candidatus Magnetobacterium</taxon>
    </lineage>
</organism>
<comment type="subcellular location">
    <subcellularLocation>
        <location evidence="1">Membrane</location>
        <topology evidence="1">Multi-pass membrane protein</topology>
    </subcellularLocation>
</comment>
<sequence>MIDNWGYQYTGIQVRKDPGVWIVYLGCICMTLGLYFAFFISHKKIWVLLVNNKGKVDIKIAAYAHKHKGTFETNIDTAFGPLRDQPAVDKKGG</sequence>
<feature type="domain" description="ResB-like" evidence="7">
    <location>
        <begin position="8"/>
        <end position="75"/>
    </location>
</feature>
<comment type="caution">
    <text evidence="8">The sequence shown here is derived from an EMBL/GenBank/DDBJ whole genome shotgun (WGS) entry which is preliminary data.</text>
</comment>
<reference evidence="8 9" key="1">
    <citation type="submission" date="2015-02" db="EMBL/GenBank/DDBJ databases">
        <title>Single-cell genomics of uncultivated deep-branching MTB reveals a conserved set of magnetosome genes.</title>
        <authorList>
            <person name="Kolinko S."/>
            <person name="Richter M."/>
            <person name="Glockner F.O."/>
            <person name="Brachmann A."/>
            <person name="Schuler D."/>
        </authorList>
    </citation>
    <scope>NUCLEOTIDE SEQUENCE [LARGE SCALE GENOMIC DNA]</scope>
    <source>
        <strain evidence="8">TM-1</strain>
    </source>
</reference>
<dbReference type="AlphaFoldDB" id="A0A0F3GZ17"/>
<evidence type="ECO:0000313" key="8">
    <source>
        <dbReference type="EMBL" id="KJU87151.1"/>
    </source>
</evidence>
<keyword evidence="5 6" id="KW-0472">Membrane</keyword>
<dbReference type="InterPro" id="IPR023494">
    <property type="entry name" value="Cyt_c_bgen_Ccs1/CcsB/ResB"/>
</dbReference>
<name>A0A0F3GZ17_9BACT</name>
<dbReference type="Pfam" id="PF05140">
    <property type="entry name" value="ResB"/>
    <property type="match status" value="1"/>
</dbReference>
<keyword evidence="2 6" id="KW-0812">Transmembrane</keyword>
<evidence type="ECO:0000256" key="5">
    <source>
        <dbReference type="ARBA" id="ARBA00023136"/>
    </source>
</evidence>
<feature type="transmembrane region" description="Helical" evidence="6">
    <location>
        <begin position="20"/>
        <end position="40"/>
    </location>
</feature>
<dbReference type="GO" id="GO:0017004">
    <property type="term" value="P:cytochrome complex assembly"/>
    <property type="evidence" value="ECO:0007669"/>
    <property type="project" value="UniProtKB-KW"/>
</dbReference>
<evidence type="ECO:0000256" key="3">
    <source>
        <dbReference type="ARBA" id="ARBA00022748"/>
    </source>
</evidence>
<keyword evidence="3" id="KW-0201">Cytochrome c-type biogenesis</keyword>
<protein>
    <submittedName>
        <fullName evidence="8">ResB-like protein</fullName>
    </submittedName>
</protein>
<evidence type="ECO:0000313" key="9">
    <source>
        <dbReference type="Proteomes" id="UP000033423"/>
    </source>
</evidence>
<proteinExistence type="predicted"/>
<dbReference type="PANTHER" id="PTHR31566">
    <property type="entry name" value="CYTOCHROME C BIOGENESIS PROTEIN CCS1, CHLOROPLASTIC"/>
    <property type="match status" value="1"/>
</dbReference>
<dbReference type="InterPro" id="IPR007816">
    <property type="entry name" value="ResB-like_domain"/>
</dbReference>
<evidence type="ECO:0000256" key="4">
    <source>
        <dbReference type="ARBA" id="ARBA00022989"/>
    </source>
</evidence>
<dbReference type="EMBL" id="LACI01000302">
    <property type="protein sequence ID" value="KJU87151.1"/>
    <property type="molecule type" value="Genomic_DNA"/>
</dbReference>
<dbReference type="Proteomes" id="UP000033423">
    <property type="component" value="Unassembled WGS sequence"/>
</dbReference>
<evidence type="ECO:0000256" key="6">
    <source>
        <dbReference type="SAM" id="Phobius"/>
    </source>
</evidence>